<proteinExistence type="predicted"/>
<dbReference type="Pfam" id="PF03992">
    <property type="entry name" value="ABM"/>
    <property type="match status" value="1"/>
</dbReference>
<organism evidence="2 3">
    <name type="scientific">Bifidobacterium pseudolongum subsp. globosum</name>
    <dbReference type="NCBI Taxonomy" id="1690"/>
    <lineage>
        <taxon>Bacteria</taxon>
        <taxon>Bacillati</taxon>
        <taxon>Actinomycetota</taxon>
        <taxon>Actinomycetes</taxon>
        <taxon>Bifidobacteriales</taxon>
        <taxon>Bifidobacteriaceae</taxon>
        <taxon>Bifidobacterium</taxon>
    </lineage>
</organism>
<feature type="domain" description="ABM" evidence="1">
    <location>
        <begin position="3"/>
        <end position="94"/>
    </location>
</feature>
<dbReference type="SUPFAM" id="SSF54909">
    <property type="entry name" value="Dimeric alpha+beta barrel"/>
    <property type="match status" value="1"/>
</dbReference>
<dbReference type="PROSITE" id="PS51725">
    <property type="entry name" value="ABM"/>
    <property type="match status" value="1"/>
</dbReference>
<protein>
    <submittedName>
        <fullName evidence="2">Monooxygenase</fullName>
    </submittedName>
</protein>
<dbReference type="RefSeq" id="WP_101393869.1">
    <property type="nucleotide sequence ID" value="NZ_PCHB01000018.1"/>
</dbReference>
<dbReference type="InterPro" id="IPR007138">
    <property type="entry name" value="ABM_dom"/>
</dbReference>
<keyword evidence="2" id="KW-0560">Oxidoreductase</keyword>
<dbReference type="InterPro" id="IPR011008">
    <property type="entry name" value="Dimeric_a/b-barrel"/>
</dbReference>
<dbReference type="Proteomes" id="UP000233783">
    <property type="component" value="Unassembled WGS sequence"/>
</dbReference>
<dbReference type="AlphaFoldDB" id="A0A2N3QS23"/>
<dbReference type="Gene3D" id="3.30.70.100">
    <property type="match status" value="1"/>
</dbReference>
<sequence>MAITINVRYTGTGGQARAFAREMASSGTVSMIREEPGNLRYEYYVSLEDPETVLLVDSWTGQDALDAHHASPMMERIARLRDQYDLHMSVERFGASPTTPLTRDSSDGDRIYVLSAGQGLQMARDGGMAWRI</sequence>
<comment type="caution">
    <text evidence="2">The sequence shown here is derived from an EMBL/GenBank/DDBJ whole genome shotgun (WGS) entry which is preliminary data.</text>
</comment>
<evidence type="ECO:0000313" key="3">
    <source>
        <dbReference type="Proteomes" id="UP000233783"/>
    </source>
</evidence>
<reference evidence="2 3" key="1">
    <citation type="submission" date="2017-10" db="EMBL/GenBank/DDBJ databases">
        <title>Bifidobacterium genomics.</title>
        <authorList>
            <person name="Lugli G.A."/>
            <person name="Milani C."/>
            <person name="Mancabelli L."/>
        </authorList>
    </citation>
    <scope>NUCLEOTIDE SEQUENCE [LARGE SCALE GENOMIC DNA]</scope>
    <source>
        <strain evidence="2 3">1744B</strain>
    </source>
</reference>
<name>A0A2N3QS23_9BIFI</name>
<evidence type="ECO:0000259" key="1">
    <source>
        <dbReference type="PROSITE" id="PS51725"/>
    </source>
</evidence>
<accession>A0A2N3QS23</accession>
<gene>
    <name evidence="2" type="ORF">CQR56_1611</name>
</gene>
<evidence type="ECO:0000313" key="2">
    <source>
        <dbReference type="EMBL" id="PKU94590.1"/>
    </source>
</evidence>
<dbReference type="EMBL" id="PCHB01000018">
    <property type="protein sequence ID" value="PKU94590.1"/>
    <property type="molecule type" value="Genomic_DNA"/>
</dbReference>
<keyword evidence="2" id="KW-0503">Monooxygenase</keyword>
<dbReference type="GO" id="GO:0004497">
    <property type="term" value="F:monooxygenase activity"/>
    <property type="evidence" value="ECO:0007669"/>
    <property type="project" value="UniProtKB-KW"/>
</dbReference>